<keyword evidence="4 7" id="KW-0566">Pantothenate biosynthesis</keyword>
<gene>
    <name evidence="7 11" type="primary">panB</name>
    <name evidence="11" type="ORF">D1B31_10090</name>
</gene>
<feature type="binding site" evidence="7 9">
    <location>
        <position position="82"/>
    </location>
    <ligand>
        <name>3-methyl-2-oxobutanoate</name>
        <dbReference type="ChEBI" id="CHEBI:11851"/>
    </ligand>
</feature>
<keyword evidence="7" id="KW-0963">Cytoplasm</keyword>
<evidence type="ECO:0000256" key="7">
    <source>
        <dbReference type="HAMAP-Rule" id="MF_00156"/>
    </source>
</evidence>
<keyword evidence="12" id="KW-1185">Reference proteome</keyword>
<dbReference type="GO" id="GO:0032259">
    <property type="term" value="P:methylation"/>
    <property type="evidence" value="ECO:0007669"/>
    <property type="project" value="UniProtKB-KW"/>
</dbReference>
<dbReference type="NCBIfam" id="TIGR00222">
    <property type="entry name" value="panB"/>
    <property type="match status" value="1"/>
</dbReference>
<feature type="binding site" evidence="7 10">
    <location>
        <position position="114"/>
    </location>
    <ligand>
        <name>Mg(2+)</name>
        <dbReference type="ChEBI" id="CHEBI:18420"/>
    </ligand>
</feature>
<dbReference type="CDD" id="cd06557">
    <property type="entry name" value="KPHMT-like"/>
    <property type="match status" value="1"/>
</dbReference>
<comment type="subunit">
    <text evidence="3 7">Homodecamer; pentamer of dimers.</text>
</comment>
<feature type="active site" description="Proton acceptor" evidence="7 8">
    <location>
        <position position="181"/>
    </location>
</feature>
<dbReference type="InterPro" id="IPR040442">
    <property type="entry name" value="Pyrv_kinase-like_dom_sf"/>
</dbReference>
<evidence type="ECO:0000256" key="9">
    <source>
        <dbReference type="PIRSR" id="PIRSR000388-2"/>
    </source>
</evidence>
<evidence type="ECO:0000256" key="5">
    <source>
        <dbReference type="ARBA" id="ARBA00022679"/>
    </source>
</evidence>
<dbReference type="EMBL" id="QWEG01000005">
    <property type="protein sequence ID" value="RHW41272.1"/>
    <property type="molecule type" value="Genomic_DNA"/>
</dbReference>
<reference evidence="11 12" key="1">
    <citation type="journal article" date="2017" name="Int. J. Syst. Evol. Microbiol.">
        <title>Bacillus notoginsengisoli sp. nov., a novel bacterium isolated from the rhizosphere of Panax notoginseng.</title>
        <authorList>
            <person name="Zhang M.Y."/>
            <person name="Cheng J."/>
            <person name="Cai Y."/>
            <person name="Zhang T.Y."/>
            <person name="Wu Y.Y."/>
            <person name="Manikprabhu D."/>
            <person name="Li W.J."/>
            <person name="Zhang Y.X."/>
        </authorList>
    </citation>
    <scope>NUCLEOTIDE SEQUENCE [LARGE SCALE GENOMIC DNA]</scope>
    <source>
        <strain evidence="11 12">JCM 30743</strain>
    </source>
</reference>
<feature type="binding site" evidence="7 9">
    <location>
        <position position="112"/>
    </location>
    <ligand>
        <name>3-methyl-2-oxobutanoate</name>
        <dbReference type="ChEBI" id="CHEBI:11851"/>
    </ligand>
</feature>
<feature type="binding site" evidence="7 10">
    <location>
        <position position="82"/>
    </location>
    <ligand>
        <name>Mg(2+)</name>
        <dbReference type="ChEBI" id="CHEBI:18420"/>
    </ligand>
</feature>
<dbReference type="PANTHER" id="PTHR20881:SF0">
    <property type="entry name" value="3-METHYL-2-OXOBUTANOATE HYDROXYMETHYLTRANSFERASE"/>
    <property type="match status" value="1"/>
</dbReference>
<comment type="pathway">
    <text evidence="1 7">Cofactor biosynthesis; (R)-pantothenate biosynthesis; (R)-pantoate from 3-methyl-2-oxobutanoate: step 1/2.</text>
</comment>
<dbReference type="GO" id="GO:0015940">
    <property type="term" value="P:pantothenate biosynthetic process"/>
    <property type="evidence" value="ECO:0007669"/>
    <property type="project" value="UniProtKB-UniRule"/>
</dbReference>
<evidence type="ECO:0000313" key="12">
    <source>
        <dbReference type="Proteomes" id="UP000284416"/>
    </source>
</evidence>
<dbReference type="PIRSF" id="PIRSF000388">
    <property type="entry name" value="Pantoate_hydroxy_MeTrfase"/>
    <property type="match status" value="1"/>
</dbReference>
<evidence type="ECO:0000256" key="1">
    <source>
        <dbReference type="ARBA" id="ARBA00005033"/>
    </source>
</evidence>
<dbReference type="FunFam" id="3.20.20.60:FF:000003">
    <property type="entry name" value="3-methyl-2-oxobutanoate hydroxymethyltransferase"/>
    <property type="match status" value="1"/>
</dbReference>
<feature type="binding site" evidence="7 9">
    <location>
        <begin position="43"/>
        <end position="44"/>
    </location>
    <ligand>
        <name>3-methyl-2-oxobutanoate</name>
        <dbReference type="ChEBI" id="CHEBI:11851"/>
    </ligand>
</feature>
<dbReference type="PANTHER" id="PTHR20881">
    <property type="entry name" value="3-METHYL-2-OXOBUTANOATE HYDROXYMETHYLTRANSFERASE"/>
    <property type="match status" value="1"/>
</dbReference>
<comment type="caution">
    <text evidence="11">The sequence shown here is derived from an EMBL/GenBank/DDBJ whole genome shotgun (WGS) entry which is preliminary data.</text>
</comment>
<comment type="similarity">
    <text evidence="2 7">Belongs to the PanB family.</text>
</comment>
<name>A0A417YVP9_9BACI</name>
<dbReference type="EC" id="2.1.2.11" evidence="7"/>
<dbReference type="NCBIfam" id="NF001452">
    <property type="entry name" value="PRK00311.1"/>
    <property type="match status" value="1"/>
</dbReference>
<keyword evidence="7 10" id="KW-0479">Metal-binding</keyword>
<dbReference type="RefSeq" id="WP_118920646.1">
    <property type="nucleotide sequence ID" value="NZ_QWEG01000005.1"/>
</dbReference>
<proteinExistence type="inferred from homology"/>
<dbReference type="SUPFAM" id="SSF51621">
    <property type="entry name" value="Phosphoenolpyruvate/pyruvate domain"/>
    <property type="match status" value="1"/>
</dbReference>
<dbReference type="OrthoDB" id="9781789at2"/>
<comment type="catalytic activity">
    <reaction evidence="7">
        <text>(6R)-5,10-methylene-5,6,7,8-tetrahydrofolate + 3-methyl-2-oxobutanoate + H2O = 2-dehydropantoate + (6S)-5,6,7,8-tetrahydrofolate</text>
        <dbReference type="Rhea" id="RHEA:11824"/>
        <dbReference type="ChEBI" id="CHEBI:11561"/>
        <dbReference type="ChEBI" id="CHEBI:11851"/>
        <dbReference type="ChEBI" id="CHEBI:15377"/>
        <dbReference type="ChEBI" id="CHEBI:15636"/>
        <dbReference type="ChEBI" id="CHEBI:57453"/>
        <dbReference type="EC" id="2.1.2.11"/>
    </reaction>
</comment>
<evidence type="ECO:0000256" key="2">
    <source>
        <dbReference type="ARBA" id="ARBA00008676"/>
    </source>
</evidence>
<dbReference type="GO" id="GO:0003864">
    <property type="term" value="F:3-methyl-2-oxobutanoate hydroxymethyltransferase activity"/>
    <property type="evidence" value="ECO:0007669"/>
    <property type="project" value="UniProtKB-UniRule"/>
</dbReference>
<dbReference type="InterPro" id="IPR003700">
    <property type="entry name" value="Pantoate_hydroxy_MeTrfase"/>
</dbReference>
<evidence type="ECO:0000256" key="6">
    <source>
        <dbReference type="ARBA" id="ARBA00056497"/>
    </source>
</evidence>
<dbReference type="Gene3D" id="3.20.20.60">
    <property type="entry name" value="Phosphoenolpyruvate-binding domains"/>
    <property type="match status" value="1"/>
</dbReference>
<dbReference type="Pfam" id="PF02548">
    <property type="entry name" value="Pantoate_transf"/>
    <property type="match status" value="1"/>
</dbReference>
<protein>
    <recommendedName>
        <fullName evidence="7">3-methyl-2-oxobutanoate hydroxymethyltransferase</fullName>
        <ecNumber evidence="7">2.1.2.11</ecNumber>
    </recommendedName>
    <alternativeName>
        <fullName evidence="7">Ketopantoate hydroxymethyltransferase</fullName>
        <shortName evidence="7">KPHMT</shortName>
    </alternativeName>
</protein>
<comment type="function">
    <text evidence="6 7">Catalyzes the reversible reaction in which hydroxymethyl group from 5,10-methylenetetrahydrofolate is transferred onto alpha-ketoisovalerate to form ketopantoate.</text>
</comment>
<dbReference type="GO" id="GO:0000287">
    <property type="term" value="F:magnesium ion binding"/>
    <property type="evidence" value="ECO:0007669"/>
    <property type="project" value="TreeGrafter"/>
</dbReference>
<accession>A0A417YVP9</accession>
<evidence type="ECO:0000313" key="11">
    <source>
        <dbReference type="EMBL" id="RHW41272.1"/>
    </source>
</evidence>
<organism evidence="11 12">
    <name type="scientific">Neobacillus notoginsengisoli</name>
    <dbReference type="NCBI Taxonomy" id="1578198"/>
    <lineage>
        <taxon>Bacteria</taxon>
        <taxon>Bacillati</taxon>
        <taxon>Bacillota</taxon>
        <taxon>Bacilli</taxon>
        <taxon>Bacillales</taxon>
        <taxon>Bacillaceae</taxon>
        <taxon>Neobacillus</taxon>
    </lineage>
</organism>
<evidence type="ECO:0000256" key="4">
    <source>
        <dbReference type="ARBA" id="ARBA00022655"/>
    </source>
</evidence>
<evidence type="ECO:0000256" key="8">
    <source>
        <dbReference type="PIRSR" id="PIRSR000388-1"/>
    </source>
</evidence>
<dbReference type="UniPathway" id="UPA00028">
    <property type="reaction ID" value="UER00003"/>
</dbReference>
<keyword evidence="11" id="KW-0489">Methyltransferase</keyword>
<keyword evidence="7 10" id="KW-0460">Magnesium</keyword>
<dbReference type="Proteomes" id="UP000284416">
    <property type="component" value="Unassembled WGS sequence"/>
</dbReference>
<evidence type="ECO:0000256" key="3">
    <source>
        <dbReference type="ARBA" id="ARBA00011424"/>
    </source>
</evidence>
<dbReference type="InterPro" id="IPR015813">
    <property type="entry name" value="Pyrv/PenolPyrv_kinase-like_dom"/>
</dbReference>
<dbReference type="GO" id="GO:0005737">
    <property type="term" value="C:cytoplasm"/>
    <property type="evidence" value="ECO:0007669"/>
    <property type="project" value="UniProtKB-SubCell"/>
</dbReference>
<comment type="subcellular location">
    <subcellularLocation>
        <location evidence="7">Cytoplasm</location>
    </subcellularLocation>
</comment>
<dbReference type="GO" id="GO:0008168">
    <property type="term" value="F:methyltransferase activity"/>
    <property type="evidence" value="ECO:0007669"/>
    <property type="project" value="UniProtKB-KW"/>
</dbReference>
<dbReference type="AlphaFoldDB" id="A0A417YVP9"/>
<keyword evidence="5 7" id="KW-0808">Transferase</keyword>
<evidence type="ECO:0000256" key="10">
    <source>
        <dbReference type="PIRSR" id="PIRSR000388-3"/>
    </source>
</evidence>
<feature type="binding site" evidence="7 10">
    <location>
        <position position="43"/>
    </location>
    <ligand>
        <name>Mg(2+)</name>
        <dbReference type="ChEBI" id="CHEBI:18420"/>
    </ligand>
</feature>
<comment type="cofactor">
    <cofactor evidence="7 10">
        <name>Mg(2+)</name>
        <dbReference type="ChEBI" id="CHEBI:18420"/>
    </cofactor>
    <text evidence="7 10">Binds 1 Mg(2+) ion per subunit.</text>
</comment>
<dbReference type="HAMAP" id="MF_00156">
    <property type="entry name" value="PanB"/>
    <property type="match status" value="1"/>
</dbReference>
<sequence length="281" mass="30030">MKQTTDFLKMKEAGEKITMLTAYDYPSAKTAEQAGIDMILVGDSLGMVVLGYETTIPVTVADMVHHAKAVRRGAPNTFVVVDMPFMSYHVSTADTLLNASRIIQETGAHAVKLEGAEEVLGKIKALTTAGVPVVAHLGLTPQSVAVLGGYKVQGKDAAAAMKLIEDARLCEEAGAFALVLECVPKQLAAQVSSKISIPVIGIGAGSEVDGQVLVYHDVVGYGSGRVPKFVKQYGQVSQEIIGMIENYVSDVKNSLFPEKIHTFTMKEEELQALYGGKNENN</sequence>